<sequence>MLSPLSVFMLLAVSLIRLAFRSTPSQDESLSQSPQILHQRVTPNSKPTSRTSGIFYVTLLALLAAKKIQVAGKLRDIVFAWTLPKIQHRLNRFGDEFTVWLSVLEECMAEENRAQMLPSDELMAELAREISKAIKALDITKDGNESHYSEV</sequence>
<name>A0ACD3AJN7_9AGAR</name>
<dbReference type="Proteomes" id="UP000308600">
    <property type="component" value="Unassembled WGS sequence"/>
</dbReference>
<organism evidence="1 2">
    <name type="scientific">Pluteus cervinus</name>
    <dbReference type="NCBI Taxonomy" id="181527"/>
    <lineage>
        <taxon>Eukaryota</taxon>
        <taxon>Fungi</taxon>
        <taxon>Dikarya</taxon>
        <taxon>Basidiomycota</taxon>
        <taxon>Agaricomycotina</taxon>
        <taxon>Agaricomycetes</taxon>
        <taxon>Agaricomycetidae</taxon>
        <taxon>Agaricales</taxon>
        <taxon>Pluteineae</taxon>
        <taxon>Pluteaceae</taxon>
        <taxon>Pluteus</taxon>
    </lineage>
</organism>
<evidence type="ECO:0000313" key="2">
    <source>
        <dbReference type="Proteomes" id="UP000308600"/>
    </source>
</evidence>
<proteinExistence type="predicted"/>
<protein>
    <submittedName>
        <fullName evidence="1">Uncharacterized protein</fullName>
    </submittedName>
</protein>
<reference evidence="1 2" key="1">
    <citation type="journal article" date="2019" name="Nat. Ecol. Evol.">
        <title>Megaphylogeny resolves global patterns of mushroom evolution.</title>
        <authorList>
            <person name="Varga T."/>
            <person name="Krizsan K."/>
            <person name="Foldi C."/>
            <person name="Dima B."/>
            <person name="Sanchez-Garcia M."/>
            <person name="Sanchez-Ramirez S."/>
            <person name="Szollosi G.J."/>
            <person name="Szarkandi J.G."/>
            <person name="Papp V."/>
            <person name="Albert L."/>
            <person name="Andreopoulos W."/>
            <person name="Angelini C."/>
            <person name="Antonin V."/>
            <person name="Barry K.W."/>
            <person name="Bougher N.L."/>
            <person name="Buchanan P."/>
            <person name="Buyck B."/>
            <person name="Bense V."/>
            <person name="Catcheside P."/>
            <person name="Chovatia M."/>
            <person name="Cooper J."/>
            <person name="Damon W."/>
            <person name="Desjardin D."/>
            <person name="Finy P."/>
            <person name="Geml J."/>
            <person name="Haridas S."/>
            <person name="Hughes K."/>
            <person name="Justo A."/>
            <person name="Karasinski D."/>
            <person name="Kautmanova I."/>
            <person name="Kiss B."/>
            <person name="Kocsube S."/>
            <person name="Kotiranta H."/>
            <person name="LaButti K.M."/>
            <person name="Lechner B.E."/>
            <person name="Liimatainen K."/>
            <person name="Lipzen A."/>
            <person name="Lukacs Z."/>
            <person name="Mihaltcheva S."/>
            <person name="Morgado L.N."/>
            <person name="Niskanen T."/>
            <person name="Noordeloos M.E."/>
            <person name="Ohm R.A."/>
            <person name="Ortiz-Santana B."/>
            <person name="Ovrebo C."/>
            <person name="Racz N."/>
            <person name="Riley R."/>
            <person name="Savchenko A."/>
            <person name="Shiryaev A."/>
            <person name="Soop K."/>
            <person name="Spirin V."/>
            <person name="Szebenyi C."/>
            <person name="Tomsovsky M."/>
            <person name="Tulloss R.E."/>
            <person name="Uehling J."/>
            <person name="Grigoriev I.V."/>
            <person name="Vagvolgyi C."/>
            <person name="Papp T."/>
            <person name="Martin F.M."/>
            <person name="Miettinen O."/>
            <person name="Hibbett D.S."/>
            <person name="Nagy L.G."/>
        </authorList>
    </citation>
    <scope>NUCLEOTIDE SEQUENCE [LARGE SCALE GENOMIC DNA]</scope>
    <source>
        <strain evidence="1 2">NL-1719</strain>
    </source>
</reference>
<gene>
    <name evidence="1" type="ORF">BDN72DRAFT_844941</name>
</gene>
<evidence type="ECO:0000313" key="1">
    <source>
        <dbReference type="EMBL" id="TFK65965.1"/>
    </source>
</evidence>
<keyword evidence="2" id="KW-1185">Reference proteome</keyword>
<dbReference type="EMBL" id="ML208420">
    <property type="protein sequence ID" value="TFK65965.1"/>
    <property type="molecule type" value="Genomic_DNA"/>
</dbReference>
<accession>A0ACD3AJN7</accession>